<dbReference type="Proteomes" id="UP000217979">
    <property type="component" value="Chromosome"/>
</dbReference>
<dbReference type="InterPro" id="IPR036390">
    <property type="entry name" value="WH_DNA-bd_sf"/>
</dbReference>
<gene>
    <name evidence="7" type="primary">benM_2</name>
    <name evidence="6" type="ORF">CO704_09490</name>
    <name evidence="7" type="ORF">NCTC12120_05880</name>
</gene>
<dbReference type="SUPFAM" id="SSF53850">
    <property type="entry name" value="Periplasmic binding protein-like II"/>
    <property type="match status" value="1"/>
</dbReference>
<proteinExistence type="inferred from homology"/>
<dbReference type="PANTHER" id="PTHR30346:SF17">
    <property type="entry name" value="LYSR FAMILY TRANSCRIPTIONAL REGULATOR"/>
    <property type="match status" value="1"/>
</dbReference>
<dbReference type="GO" id="GO:0003700">
    <property type="term" value="F:DNA-binding transcription factor activity"/>
    <property type="evidence" value="ECO:0007669"/>
    <property type="project" value="InterPro"/>
</dbReference>
<dbReference type="EMBL" id="UAVU01000009">
    <property type="protein sequence ID" value="SQC92680.1"/>
    <property type="molecule type" value="Genomic_DNA"/>
</dbReference>
<evidence type="ECO:0000256" key="1">
    <source>
        <dbReference type="ARBA" id="ARBA00009437"/>
    </source>
</evidence>
<evidence type="ECO:0000256" key="3">
    <source>
        <dbReference type="ARBA" id="ARBA00023125"/>
    </source>
</evidence>
<dbReference type="CDD" id="cd08414">
    <property type="entry name" value="PBP2_LTTR_aromatics_like"/>
    <property type="match status" value="1"/>
</dbReference>
<keyword evidence="4" id="KW-0804">Transcription</keyword>
<sequence length="297" mass="33050">MNIKQLSYFCHVVESGSASAAAKQLFIAPTAISMQLVALEQELGGELLNRSSRPMSLTKLGHFFYPRAQKLLNDFHKLQSDTRAFVSLADTVLNIGFPRSVMVNLLPEAIKLFSATHSHVTLNLTEVLSEYQPERVLNQTIDIGITREFEGDCIVPKSLNHHLILVDPLFAAIHRDHYLAQKSFLTLQDFCRSPFISYPKDERSGFSQKILNYFAAQQCMPVISHRAIEIHTALALVGAGLGVTLVGKSAIPENRQDVIYLPIEDFKVNSYIYAISNPDSSGTHIHAFIEILKSIAA</sequence>
<dbReference type="RefSeq" id="WP_061272394.1">
    <property type="nucleotide sequence ID" value="NZ_CP023525.1"/>
</dbReference>
<keyword evidence="2" id="KW-0805">Transcription regulation</keyword>
<organism evidence="6 8">
    <name type="scientific">Cedecea neteri</name>
    <dbReference type="NCBI Taxonomy" id="158822"/>
    <lineage>
        <taxon>Bacteria</taxon>
        <taxon>Pseudomonadati</taxon>
        <taxon>Pseudomonadota</taxon>
        <taxon>Gammaproteobacteria</taxon>
        <taxon>Enterobacterales</taxon>
        <taxon>Enterobacteriaceae</taxon>
        <taxon>Cedecea</taxon>
    </lineage>
</organism>
<evidence type="ECO:0000256" key="2">
    <source>
        <dbReference type="ARBA" id="ARBA00023015"/>
    </source>
</evidence>
<name>A0A291DX88_9ENTR</name>
<dbReference type="Gene3D" id="1.10.10.10">
    <property type="entry name" value="Winged helix-like DNA-binding domain superfamily/Winged helix DNA-binding domain"/>
    <property type="match status" value="1"/>
</dbReference>
<dbReference type="Pfam" id="PF03466">
    <property type="entry name" value="LysR_substrate"/>
    <property type="match status" value="1"/>
</dbReference>
<evidence type="ECO:0000256" key="4">
    <source>
        <dbReference type="ARBA" id="ARBA00023163"/>
    </source>
</evidence>
<feature type="domain" description="HTH lysR-type" evidence="5">
    <location>
        <begin position="1"/>
        <end position="58"/>
    </location>
</feature>
<reference evidence="6 8" key="1">
    <citation type="submission" date="2017-09" db="EMBL/GenBank/DDBJ databases">
        <title>FDA dAtabase for Regulatory Grade micrObial Sequences (FDA-ARGOS): Supporting development and validation of Infectious Disease Dx tests.</title>
        <authorList>
            <person name="Minogue T."/>
            <person name="Wolcott M."/>
            <person name="Wasieloski L."/>
            <person name="Aguilar W."/>
            <person name="Moore D."/>
            <person name="Tallon L."/>
            <person name="Sadzewicz L."/>
            <person name="Ott S."/>
            <person name="Zhao X."/>
            <person name="Nagaraj S."/>
            <person name="Vavikolanu K."/>
            <person name="Aluvathingal J."/>
            <person name="Nadendla S."/>
            <person name="Sichtig H."/>
        </authorList>
    </citation>
    <scope>NUCLEOTIDE SEQUENCE [LARGE SCALE GENOMIC DNA]</scope>
    <source>
        <strain evidence="6 8">FDAARGOS_392</strain>
    </source>
</reference>
<keyword evidence="3" id="KW-0238">DNA-binding</keyword>
<evidence type="ECO:0000313" key="9">
    <source>
        <dbReference type="Proteomes" id="UP000251197"/>
    </source>
</evidence>
<dbReference type="InterPro" id="IPR005119">
    <property type="entry name" value="LysR_subst-bd"/>
</dbReference>
<evidence type="ECO:0000259" key="5">
    <source>
        <dbReference type="PROSITE" id="PS50931"/>
    </source>
</evidence>
<dbReference type="InterPro" id="IPR036388">
    <property type="entry name" value="WH-like_DNA-bd_sf"/>
</dbReference>
<reference evidence="7 9" key="2">
    <citation type="submission" date="2018-06" db="EMBL/GenBank/DDBJ databases">
        <authorList>
            <consortium name="Pathogen Informatics"/>
            <person name="Doyle S."/>
        </authorList>
    </citation>
    <scope>NUCLEOTIDE SEQUENCE [LARGE SCALE GENOMIC DNA]</scope>
    <source>
        <strain evidence="7 9">NCTC12120</strain>
    </source>
</reference>
<protein>
    <submittedName>
        <fullName evidence="7">Ben and cat operon transcriptional regulator</fullName>
    </submittedName>
    <submittedName>
        <fullName evidence="6">LysR family transcriptional regulator</fullName>
    </submittedName>
</protein>
<evidence type="ECO:0000313" key="7">
    <source>
        <dbReference type="EMBL" id="SQC92680.1"/>
    </source>
</evidence>
<dbReference type="EMBL" id="CP023525">
    <property type="protein sequence ID" value="ATF92302.1"/>
    <property type="molecule type" value="Genomic_DNA"/>
</dbReference>
<dbReference type="PANTHER" id="PTHR30346">
    <property type="entry name" value="TRANSCRIPTIONAL DUAL REGULATOR HCAR-RELATED"/>
    <property type="match status" value="1"/>
</dbReference>
<dbReference type="GO" id="GO:0032993">
    <property type="term" value="C:protein-DNA complex"/>
    <property type="evidence" value="ECO:0007669"/>
    <property type="project" value="TreeGrafter"/>
</dbReference>
<dbReference type="Gene3D" id="3.40.190.10">
    <property type="entry name" value="Periplasmic binding protein-like II"/>
    <property type="match status" value="2"/>
</dbReference>
<dbReference type="InterPro" id="IPR000847">
    <property type="entry name" value="LysR_HTH_N"/>
</dbReference>
<dbReference type="GO" id="GO:0003677">
    <property type="term" value="F:DNA binding"/>
    <property type="evidence" value="ECO:0007669"/>
    <property type="project" value="UniProtKB-KW"/>
</dbReference>
<accession>A0A291DX88</accession>
<dbReference type="AlphaFoldDB" id="A0A291DX88"/>
<dbReference type="Pfam" id="PF00126">
    <property type="entry name" value="HTH_1"/>
    <property type="match status" value="1"/>
</dbReference>
<dbReference type="PROSITE" id="PS50931">
    <property type="entry name" value="HTH_LYSR"/>
    <property type="match status" value="1"/>
</dbReference>
<comment type="similarity">
    <text evidence="1">Belongs to the LysR transcriptional regulatory family.</text>
</comment>
<evidence type="ECO:0000313" key="8">
    <source>
        <dbReference type="Proteomes" id="UP000217979"/>
    </source>
</evidence>
<dbReference type="Proteomes" id="UP000251197">
    <property type="component" value="Unassembled WGS sequence"/>
</dbReference>
<evidence type="ECO:0000313" key="6">
    <source>
        <dbReference type="EMBL" id="ATF92302.1"/>
    </source>
</evidence>
<dbReference type="SUPFAM" id="SSF46785">
    <property type="entry name" value="Winged helix' DNA-binding domain"/>
    <property type="match status" value="1"/>
</dbReference>
<dbReference type="FunFam" id="1.10.10.10:FF:000001">
    <property type="entry name" value="LysR family transcriptional regulator"/>
    <property type="match status" value="1"/>
</dbReference>